<proteinExistence type="predicted"/>
<dbReference type="Proteomes" id="UP000535890">
    <property type="component" value="Unassembled WGS sequence"/>
</dbReference>
<dbReference type="RefSeq" id="WP_179792372.1">
    <property type="nucleotide sequence ID" value="NZ_BAABHP010000026.1"/>
</dbReference>
<protein>
    <submittedName>
        <fullName evidence="1">Uncharacterized protein</fullName>
    </submittedName>
</protein>
<organism evidence="1 2">
    <name type="scientific">Actinomycetospora corticicola</name>
    <dbReference type="NCBI Taxonomy" id="663602"/>
    <lineage>
        <taxon>Bacteria</taxon>
        <taxon>Bacillati</taxon>
        <taxon>Actinomycetota</taxon>
        <taxon>Actinomycetes</taxon>
        <taxon>Pseudonocardiales</taxon>
        <taxon>Pseudonocardiaceae</taxon>
        <taxon>Actinomycetospora</taxon>
    </lineage>
</organism>
<reference evidence="1 2" key="1">
    <citation type="submission" date="2020-07" db="EMBL/GenBank/DDBJ databases">
        <title>Sequencing the genomes of 1000 actinobacteria strains.</title>
        <authorList>
            <person name="Klenk H.-P."/>
        </authorList>
    </citation>
    <scope>NUCLEOTIDE SEQUENCE [LARGE SCALE GENOMIC DNA]</scope>
    <source>
        <strain evidence="1 2">DSM 45772</strain>
    </source>
</reference>
<keyword evidence="2" id="KW-1185">Reference proteome</keyword>
<gene>
    <name evidence="1" type="ORF">BJ983_000519</name>
</gene>
<evidence type="ECO:0000313" key="2">
    <source>
        <dbReference type="Proteomes" id="UP000535890"/>
    </source>
</evidence>
<sequence length="74" mass="7944">MDGSERTRRPAPGASFIVLVVDPETGDLDSYGPYGYAAALAEASRRREEFDREELLDVLVVVVPLHPGPSSDGA</sequence>
<name>A0A7Y9J3V7_9PSEU</name>
<comment type="caution">
    <text evidence="1">The sequence shown here is derived from an EMBL/GenBank/DDBJ whole genome shotgun (WGS) entry which is preliminary data.</text>
</comment>
<dbReference type="AlphaFoldDB" id="A0A7Y9J3V7"/>
<evidence type="ECO:0000313" key="1">
    <source>
        <dbReference type="EMBL" id="NYD34417.1"/>
    </source>
</evidence>
<accession>A0A7Y9J3V7</accession>
<dbReference type="EMBL" id="JACCBN010000001">
    <property type="protein sequence ID" value="NYD34417.1"/>
    <property type="molecule type" value="Genomic_DNA"/>
</dbReference>